<dbReference type="RefSeq" id="WP_345701380.1">
    <property type="nucleotide sequence ID" value="NZ_BAABIS010000001.1"/>
</dbReference>
<protein>
    <submittedName>
        <fullName evidence="1">Uncharacterized protein</fullName>
    </submittedName>
</protein>
<reference evidence="2" key="1">
    <citation type="journal article" date="2019" name="Int. J. Syst. Evol. Microbiol.">
        <title>The Global Catalogue of Microorganisms (GCM) 10K type strain sequencing project: providing services to taxonomists for standard genome sequencing and annotation.</title>
        <authorList>
            <consortium name="The Broad Institute Genomics Platform"/>
            <consortium name="The Broad Institute Genome Sequencing Center for Infectious Disease"/>
            <person name="Wu L."/>
            <person name="Ma J."/>
        </authorList>
    </citation>
    <scope>NUCLEOTIDE SEQUENCE [LARGE SCALE GENOMIC DNA]</scope>
    <source>
        <strain evidence="2">JCM 13006</strain>
    </source>
</reference>
<evidence type="ECO:0000313" key="2">
    <source>
        <dbReference type="Proteomes" id="UP001501752"/>
    </source>
</evidence>
<sequence length="76" mass="7906">MTTARRYALVLPGPPGSHAPSRVVNVAFTGEFTPDGFPVYADPHSGLRVEVHGGAAKVLGTSEPLLHTCLQAVLVA</sequence>
<dbReference type="Pfam" id="PF19813">
    <property type="entry name" value="DUF6296"/>
    <property type="match status" value="1"/>
</dbReference>
<keyword evidence="2" id="KW-1185">Reference proteome</keyword>
<dbReference type="EMBL" id="BAABIS010000001">
    <property type="protein sequence ID" value="GAA4883376.1"/>
    <property type="molecule type" value="Genomic_DNA"/>
</dbReference>
<proteinExistence type="predicted"/>
<gene>
    <name evidence="1" type="ORF">GCM10023235_74890</name>
</gene>
<dbReference type="InterPro" id="IPR046263">
    <property type="entry name" value="DUF6296"/>
</dbReference>
<dbReference type="Proteomes" id="UP001501752">
    <property type="component" value="Unassembled WGS sequence"/>
</dbReference>
<organism evidence="1 2">
    <name type="scientific">Kitasatospora terrestris</name>
    <dbReference type="NCBI Taxonomy" id="258051"/>
    <lineage>
        <taxon>Bacteria</taxon>
        <taxon>Bacillati</taxon>
        <taxon>Actinomycetota</taxon>
        <taxon>Actinomycetes</taxon>
        <taxon>Kitasatosporales</taxon>
        <taxon>Streptomycetaceae</taxon>
        <taxon>Kitasatospora</taxon>
    </lineage>
</organism>
<accession>A0ABP9EPW5</accession>
<evidence type="ECO:0000313" key="1">
    <source>
        <dbReference type="EMBL" id="GAA4883376.1"/>
    </source>
</evidence>
<comment type="caution">
    <text evidence="1">The sequence shown here is derived from an EMBL/GenBank/DDBJ whole genome shotgun (WGS) entry which is preliminary data.</text>
</comment>
<name>A0ABP9EPW5_9ACTN</name>